<proteinExistence type="predicted"/>
<protein>
    <submittedName>
        <fullName evidence="1">Uncharacterized protein</fullName>
    </submittedName>
</protein>
<reference evidence="1" key="2">
    <citation type="submission" date="2023-03" db="EMBL/GenBank/DDBJ databases">
        <authorList>
            <person name="Obshta O."/>
            <person name="Zabrodski M.W."/>
            <person name="Soomro T."/>
            <person name="Wilson G."/>
            <person name="Masood F."/>
            <person name="Thebeau J."/>
            <person name="Bezerra Da Silva M.C."/>
            <person name="Raza F."/>
            <person name="Biganski S."/>
            <person name="Jose M."/>
            <person name="Camilli M."/>
            <person name="Kozii I.V."/>
            <person name="Kozii R.V."/>
            <person name="Simko E."/>
            <person name="Wood S.C."/>
        </authorList>
    </citation>
    <scope>NUCLEOTIDE SEQUENCE</scope>
    <source>
        <strain evidence="1">PL001</strain>
    </source>
</reference>
<name>A0AAP5MZC7_9BACL</name>
<dbReference type="RefSeq" id="WP_155116252.1">
    <property type="nucleotide sequence ID" value="NZ_CBCRXL010000063.1"/>
</dbReference>
<sequence length="55" mass="6615">MRSPLYNHFYYCWRNETVTLDQLGRAVEKEFITGKEKEEITKTELKKEMSIDADK</sequence>
<gene>
    <name evidence="1" type="ORF">P7H09_00330</name>
</gene>
<dbReference type="AlphaFoldDB" id="A0AAP5MZC7"/>
<accession>A0AAP5MZC7</accession>
<reference evidence="1" key="1">
    <citation type="journal article" date="2023" name="J. Vet. Diagn. Invest.">
        <title>Oxytetracycline-resistant Paenibacillus larvae identified in commercial beekeeping operations in Saskatchewan using pooled honey sampling.</title>
        <authorList>
            <person name="Obshta O."/>
            <person name="Zabrodski M.W."/>
            <person name="Soomro T."/>
            <person name="Wilson G."/>
            <person name="Masood F."/>
            <person name="Thebeau J."/>
            <person name="Silva M.C.B."/>
            <person name="Biganski S."/>
            <person name="Kozii I.V."/>
            <person name="Koziy R.V."/>
            <person name="Raza M.F."/>
            <person name="Jose M.S."/>
            <person name="Simko E."/>
            <person name="Wood S.C."/>
        </authorList>
    </citation>
    <scope>NUCLEOTIDE SEQUENCE</scope>
    <source>
        <strain evidence="1">PL001</strain>
    </source>
</reference>
<dbReference type="Proteomes" id="UP001259239">
    <property type="component" value="Unassembled WGS sequence"/>
</dbReference>
<organism evidence="1 2">
    <name type="scientific">Paenibacillus larvae</name>
    <dbReference type="NCBI Taxonomy" id="1464"/>
    <lineage>
        <taxon>Bacteria</taxon>
        <taxon>Bacillati</taxon>
        <taxon>Bacillota</taxon>
        <taxon>Bacilli</taxon>
        <taxon>Bacillales</taxon>
        <taxon>Paenibacillaceae</taxon>
        <taxon>Paenibacillus</taxon>
    </lineage>
</organism>
<evidence type="ECO:0000313" key="2">
    <source>
        <dbReference type="Proteomes" id="UP001259239"/>
    </source>
</evidence>
<comment type="caution">
    <text evidence="1">The sequence shown here is derived from an EMBL/GenBank/DDBJ whole genome shotgun (WGS) entry which is preliminary data.</text>
</comment>
<dbReference type="EMBL" id="JARQGV010000004">
    <property type="protein sequence ID" value="MDT2249883.1"/>
    <property type="molecule type" value="Genomic_DNA"/>
</dbReference>
<evidence type="ECO:0000313" key="1">
    <source>
        <dbReference type="EMBL" id="MDT2249883.1"/>
    </source>
</evidence>